<name>A0A0P4R528_9ACTN</name>
<evidence type="ECO:0000256" key="2">
    <source>
        <dbReference type="ARBA" id="ARBA00022679"/>
    </source>
</evidence>
<reference evidence="8" key="1">
    <citation type="submission" date="2014-09" db="EMBL/GenBank/DDBJ databases">
        <title>Whole genome shotgun sequence of Streptomyces sp. NBRC 110027.</title>
        <authorList>
            <person name="Komaki H."/>
            <person name="Ichikawa N."/>
            <person name="Katano-Makiyama Y."/>
            <person name="Hosoyama A."/>
            <person name="Hashimoto M."/>
            <person name="Uohara A."/>
            <person name="Kitahashi Y."/>
            <person name="Ohji S."/>
            <person name="Kimura A."/>
            <person name="Yamazoe A."/>
            <person name="Igarashi Y."/>
            <person name="Fujita N."/>
        </authorList>
    </citation>
    <scope>NUCLEOTIDE SEQUENCE [LARGE SCALE GENOMIC DNA]</scope>
    <source>
        <strain evidence="8">NBRC 110027</strain>
    </source>
</reference>
<dbReference type="EC" id="2.3.1.39" evidence="1"/>
<evidence type="ECO:0000313" key="8">
    <source>
        <dbReference type="Proteomes" id="UP000048965"/>
    </source>
</evidence>
<dbReference type="PANTHER" id="PTHR42681:SF1">
    <property type="entry name" value="MALONYL-COA-ACYL CARRIER PROTEIN TRANSACYLASE, MITOCHONDRIAL"/>
    <property type="match status" value="1"/>
</dbReference>
<proteinExistence type="predicted"/>
<evidence type="ECO:0000256" key="1">
    <source>
        <dbReference type="ARBA" id="ARBA00013258"/>
    </source>
</evidence>
<dbReference type="Proteomes" id="UP000048965">
    <property type="component" value="Unassembled WGS sequence"/>
</dbReference>
<keyword evidence="8" id="KW-1185">Reference proteome</keyword>
<evidence type="ECO:0000259" key="6">
    <source>
        <dbReference type="Pfam" id="PF21124"/>
    </source>
</evidence>
<dbReference type="Pfam" id="PF21124">
    <property type="entry name" value="VinK_C"/>
    <property type="match status" value="1"/>
</dbReference>
<dbReference type="AlphaFoldDB" id="A0A0P4R528"/>
<dbReference type="GO" id="GO:0004314">
    <property type="term" value="F:[acyl-carrier-protein] S-malonyltransferase activity"/>
    <property type="evidence" value="ECO:0007669"/>
    <property type="project" value="UniProtKB-EC"/>
</dbReference>
<organism evidence="7 8">
    <name type="scientific">Streptomyces lydicamycinicus</name>
    <dbReference type="NCBI Taxonomy" id="1546107"/>
    <lineage>
        <taxon>Bacteria</taxon>
        <taxon>Bacillati</taxon>
        <taxon>Actinomycetota</taxon>
        <taxon>Actinomycetes</taxon>
        <taxon>Kitasatosporales</taxon>
        <taxon>Streptomycetaceae</taxon>
        <taxon>Streptomyces</taxon>
    </lineage>
</organism>
<dbReference type="PANTHER" id="PTHR42681">
    <property type="entry name" value="MALONYL-COA-ACYL CARRIER PROTEIN TRANSACYLASE, MITOCHONDRIAL"/>
    <property type="match status" value="1"/>
</dbReference>
<dbReference type="InterPro" id="IPR050858">
    <property type="entry name" value="Mal-CoA-ACP_Trans/PKS_FabD"/>
</dbReference>
<keyword evidence="2 7" id="KW-0808">Transferase</keyword>
<feature type="domain" description="Malonyl-CoA-[acyl-carrier-protein] transacylase small" evidence="6">
    <location>
        <begin position="157"/>
        <end position="217"/>
    </location>
</feature>
<dbReference type="InterPro" id="IPR016035">
    <property type="entry name" value="Acyl_Trfase/lysoPLipase"/>
</dbReference>
<dbReference type="GO" id="GO:0005829">
    <property type="term" value="C:cytosol"/>
    <property type="evidence" value="ECO:0007669"/>
    <property type="project" value="TreeGrafter"/>
</dbReference>
<dbReference type="EMBL" id="BBNO01000003">
    <property type="protein sequence ID" value="GAO07609.1"/>
    <property type="molecule type" value="Genomic_DNA"/>
</dbReference>
<evidence type="ECO:0000256" key="5">
    <source>
        <dbReference type="SAM" id="MobiDB-lite"/>
    </source>
</evidence>
<protein>
    <recommendedName>
        <fullName evidence="1">[acyl-carrier-protein] S-malonyltransferase</fullName>
        <ecNumber evidence="1">2.3.1.39</ecNumber>
    </recommendedName>
</protein>
<evidence type="ECO:0000256" key="3">
    <source>
        <dbReference type="ARBA" id="ARBA00023315"/>
    </source>
</evidence>
<dbReference type="SUPFAM" id="SSF52151">
    <property type="entry name" value="FabD/lysophospholipase-like"/>
    <property type="match status" value="1"/>
</dbReference>
<keyword evidence="3 7" id="KW-0012">Acyltransferase</keyword>
<comment type="caution">
    <text evidence="7">The sequence shown here is derived from an EMBL/GenBank/DDBJ whole genome shotgun (WGS) entry which is preliminary data.</text>
</comment>
<reference evidence="7 8" key="2">
    <citation type="journal article" date="2015" name="Stand. Genomic Sci.">
        <title>Draft genome sequence of marine-derived Streptomyces sp. TP-A0598, a producer of anti-MRSA antibiotic lydicamycins.</title>
        <authorList>
            <person name="Komaki H."/>
            <person name="Ichikawa N."/>
            <person name="Hosoyama A."/>
            <person name="Fujita N."/>
            <person name="Igarashi Y."/>
        </authorList>
    </citation>
    <scope>NUCLEOTIDE SEQUENCE [LARGE SCALE GENOMIC DNA]</scope>
    <source>
        <strain evidence="7 8">NBRC 110027</strain>
    </source>
</reference>
<accession>A0A0P4R528</accession>
<sequence length="336" mass="37002">MGRTEAQAGGSPIAPAVERDSGRASRTAVLFPGMGRFDFASAGRFLVLDRYARARLAVADEVLGFSVLERFHDAGADYSEYAQLAFLIASLAAADRAEDRFGMRPDVCAGASFGQKAAAAYAGSLDFPDVVRMTAELARCEKEYFTTEHSDVVTHAVYRVPDEEFHALLDEMRARGDWFEISGELDRGFYMVSLPESRLEDFIRAVRDLGGYSMYTMRPPVHARAFGALRRKAEAEVFTKYRIKAPRLPVISDADGTVVESAEAMRTMLLDTFDRAIHWPAMVTSMAGLGVDTLHVTGADDMFHRLNCTARAFDVLTVNPKNALRPGPPKLRSRAA</sequence>
<dbReference type="InterPro" id="IPR049416">
    <property type="entry name" value="VinK-like_small"/>
</dbReference>
<evidence type="ECO:0000256" key="4">
    <source>
        <dbReference type="ARBA" id="ARBA00048462"/>
    </source>
</evidence>
<dbReference type="GO" id="GO:0006633">
    <property type="term" value="P:fatty acid biosynthetic process"/>
    <property type="evidence" value="ECO:0007669"/>
    <property type="project" value="TreeGrafter"/>
</dbReference>
<feature type="region of interest" description="Disordered" evidence="5">
    <location>
        <begin position="1"/>
        <end position="20"/>
    </location>
</feature>
<comment type="catalytic activity">
    <reaction evidence="4">
        <text>holo-[ACP] + malonyl-CoA = malonyl-[ACP] + CoA</text>
        <dbReference type="Rhea" id="RHEA:41792"/>
        <dbReference type="Rhea" id="RHEA-COMP:9623"/>
        <dbReference type="Rhea" id="RHEA-COMP:9685"/>
        <dbReference type="ChEBI" id="CHEBI:57287"/>
        <dbReference type="ChEBI" id="CHEBI:57384"/>
        <dbReference type="ChEBI" id="CHEBI:64479"/>
        <dbReference type="ChEBI" id="CHEBI:78449"/>
        <dbReference type="EC" id="2.3.1.39"/>
    </reaction>
</comment>
<gene>
    <name evidence="7" type="ORF">TPA0598_03_00700</name>
</gene>
<evidence type="ECO:0000313" key="7">
    <source>
        <dbReference type="EMBL" id="GAO07609.1"/>
    </source>
</evidence>
<dbReference type="Gene3D" id="3.40.366.10">
    <property type="entry name" value="Malonyl-Coenzyme A Acyl Carrier Protein, domain 2"/>
    <property type="match status" value="2"/>
</dbReference>
<dbReference type="InterPro" id="IPR001227">
    <property type="entry name" value="Ac_transferase_dom_sf"/>
</dbReference>